<dbReference type="SMART" id="SM00421">
    <property type="entry name" value="HTH_LUXR"/>
    <property type="match status" value="1"/>
</dbReference>
<keyword evidence="3" id="KW-0804">Transcription</keyword>
<dbReference type="InterPro" id="IPR000792">
    <property type="entry name" value="Tscrpt_reg_LuxR_C"/>
</dbReference>
<evidence type="ECO:0000256" key="1">
    <source>
        <dbReference type="ARBA" id="ARBA00023015"/>
    </source>
</evidence>
<dbReference type="PANTHER" id="PTHR44688">
    <property type="entry name" value="DNA-BINDING TRANSCRIPTIONAL ACTIVATOR DEVR_DOSR"/>
    <property type="match status" value="1"/>
</dbReference>
<dbReference type="AlphaFoldDB" id="A0A5C8ZZH8"/>
<dbReference type="Proteomes" id="UP000321039">
    <property type="component" value="Unassembled WGS sequence"/>
</dbReference>
<dbReference type="PRINTS" id="PR00038">
    <property type="entry name" value="HTHLUXR"/>
</dbReference>
<dbReference type="SUPFAM" id="SSF75516">
    <property type="entry name" value="Pheromone-binding domain of LuxR-like quorum-sensing transcription factors"/>
    <property type="match status" value="1"/>
</dbReference>
<organism evidence="5 6">
    <name type="scientific">Parahaliea maris</name>
    <dbReference type="NCBI Taxonomy" id="2716870"/>
    <lineage>
        <taxon>Bacteria</taxon>
        <taxon>Pseudomonadati</taxon>
        <taxon>Pseudomonadota</taxon>
        <taxon>Gammaproteobacteria</taxon>
        <taxon>Cellvibrionales</taxon>
        <taxon>Halieaceae</taxon>
        <taxon>Parahaliea</taxon>
    </lineage>
</organism>
<dbReference type="InterPro" id="IPR005143">
    <property type="entry name" value="TF_LuxR_autoind-bd_dom"/>
</dbReference>
<dbReference type="CDD" id="cd06170">
    <property type="entry name" value="LuxR_C_like"/>
    <property type="match status" value="1"/>
</dbReference>
<proteinExistence type="predicted"/>
<keyword evidence="2" id="KW-0238">DNA-binding</keyword>
<dbReference type="SUPFAM" id="SSF46894">
    <property type="entry name" value="C-terminal effector domain of the bipartite response regulators"/>
    <property type="match status" value="1"/>
</dbReference>
<dbReference type="Gene3D" id="1.10.10.10">
    <property type="entry name" value="Winged helix-like DNA-binding domain superfamily/Winged helix DNA-binding domain"/>
    <property type="match status" value="1"/>
</dbReference>
<evidence type="ECO:0000256" key="2">
    <source>
        <dbReference type="ARBA" id="ARBA00023125"/>
    </source>
</evidence>
<dbReference type="GO" id="GO:0006355">
    <property type="term" value="P:regulation of DNA-templated transcription"/>
    <property type="evidence" value="ECO:0007669"/>
    <property type="project" value="InterPro"/>
</dbReference>
<dbReference type="EMBL" id="VRZA01000004">
    <property type="protein sequence ID" value="TXS92797.1"/>
    <property type="molecule type" value="Genomic_DNA"/>
</dbReference>
<dbReference type="PANTHER" id="PTHR44688:SF16">
    <property type="entry name" value="DNA-BINDING TRANSCRIPTIONAL ACTIVATOR DEVR_DOSR"/>
    <property type="match status" value="1"/>
</dbReference>
<dbReference type="InterPro" id="IPR036388">
    <property type="entry name" value="WH-like_DNA-bd_sf"/>
</dbReference>
<dbReference type="GO" id="GO:0003677">
    <property type="term" value="F:DNA binding"/>
    <property type="evidence" value="ECO:0007669"/>
    <property type="project" value="UniProtKB-KW"/>
</dbReference>
<dbReference type="InterPro" id="IPR016032">
    <property type="entry name" value="Sig_transdc_resp-reg_C-effctor"/>
</dbReference>
<keyword evidence="6" id="KW-1185">Reference proteome</keyword>
<sequence length="258" mass="27915">MAVVPTAEQRAEEQDEVQHLAEAVAAVGKRIGLPYIAASADISSPHPLIDREGRPLAESVFPWLDPDLRYWEDPGFALRAAIIQACRVCAEPFYLTQGKLGSWRHNGALDAVNEQEDFDGFGVESAIMVPCHLPGGVIGSIVWASPDKSLPVTAIFQEHASELLTLALTFLASYRDCSARARMEAPPRLTPREIQCLKWAALGKTDAEVAIIMDISLPTVRFHITNAARKLAVSGRSQALYRAAMLGYIGAAAGPARS</sequence>
<dbReference type="Pfam" id="PF03472">
    <property type="entry name" value="Autoind_bind"/>
    <property type="match status" value="1"/>
</dbReference>
<feature type="domain" description="HTH luxR-type" evidence="4">
    <location>
        <begin position="182"/>
        <end position="247"/>
    </location>
</feature>
<dbReference type="Gene3D" id="3.30.450.80">
    <property type="entry name" value="Transcription factor LuxR-like, autoinducer-binding domain"/>
    <property type="match status" value="1"/>
</dbReference>
<dbReference type="PROSITE" id="PS50043">
    <property type="entry name" value="HTH_LUXR_2"/>
    <property type="match status" value="1"/>
</dbReference>
<evidence type="ECO:0000259" key="4">
    <source>
        <dbReference type="PROSITE" id="PS50043"/>
    </source>
</evidence>
<accession>A0A5C8ZZH8</accession>
<keyword evidence="1" id="KW-0805">Transcription regulation</keyword>
<reference evidence="5 6" key="1">
    <citation type="submission" date="2019-08" db="EMBL/GenBank/DDBJ databases">
        <title>Parahaliea maris sp. nov., isolated from the surface seawater.</title>
        <authorList>
            <person name="Liu Y."/>
        </authorList>
    </citation>
    <scope>NUCLEOTIDE SEQUENCE [LARGE SCALE GENOMIC DNA]</scope>
    <source>
        <strain evidence="5 6">HSLHS9</strain>
    </source>
</reference>
<dbReference type="RefSeq" id="WP_148068800.1">
    <property type="nucleotide sequence ID" value="NZ_VRZA01000004.1"/>
</dbReference>
<dbReference type="InterPro" id="IPR036693">
    <property type="entry name" value="TF_LuxR_autoind-bd_dom_sf"/>
</dbReference>
<dbReference type="Pfam" id="PF00196">
    <property type="entry name" value="GerE"/>
    <property type="match status" value="1"/>
</dbReference>
<protein>
    <submittedName>
        <fullName evidence="5">Helix-turn-helix transcriptional regulator</fullName>
    </submittedName>
</protein>
<evidence type="ECO:0000313" key="5">
    <source>
        <dbReference type="EMBL" id="TXS92797.1"/>
    </source>
</evidence>
<evidence type="ECO:0000256" key="3">
    <source>
        <dbReference type="ARBA" id="ARBA00023163"/>
    </source>
</evidence>
<evidence type="ECO:0000313" key="6">
    <source>
        <dbReference type="Proteomes" id="UP000321039"/>
    </source>
</evidence>
<comment type="caution">
    <text evidence="5">The sequence shown here is derived from an EMBL/GenBank/DDBJ whole genome shotgun (WGS) entry which is preliminary data.</text>
</comment>
<gene>
    <name evidence="5" type="ORF">FV139_12555</name>
</gene>
<name>A0A5C8ZZH8_9GAMM</name>